<evidence type="ECO:0000313" key="3">
    <source>
        <dbReference type="EMBL" id="CCH60993.1"/>
    </source>
</evidence>
<dbReference type="AlphaFoldDB" id="I2H3P1"/>
<protein>
    <recommendedName>
        <fullName evidence="5">PH-response regulator protein palI/RIM9</fullName>
    </recommendedName>
</protein>
<feature type="region of interest" description="Disordered" evidence="1">
    <location>
        <begin position="554"/>
        <end position="577"/>
    </location>
</feature>
<dbReference type="GO" id="GO:0035838">
    <property type="term" value="C:growing cell tip"/>
    <property type="evidence" value="ECO:0007669"/>
    <property type="project" value="TreeGrafter"/>
</dbReference>
<evidence type="ECO:0000313" key="4">
    <source>
        <dbReference type="Proteomes" id="UP000002866"/>
    </source>
</evidence>
<keyword evidence="2" id="KW-0472">Membrane</keyword>
<dbReference type="HOGENOM" id="CLU_026237_0_0_1"/>
<dbReference type="RefSeq" id="XP_004180512.1">
    <property type="nucleotide sequence ID" value="XM_004180464.1"/>
</dbReference>
<dbReference type="GO" id="GO:0005886">
    <property type="term" value="C:plasma membrane"/>
    <property type="evidence" value="ECO:0007669"/>
    <property type="project" value="InterPro"/>
</dbReference>
<keyword evidence="2" id="KW-1133">Transmembrane helix</keyword>
<dbReference type="OMA" id="HKPFTEL"/>
<feature type="transmembrane region" description="Helical" evidence="2">
    <location>
        <begin position="167"/>
        <end position="188"/>
    </location>
</feature>
<dbReference type="STRING" id="1071380.I2H3P1"/>
<dbReference type="InterPro" id="IPR009571">
    <property type="entry name" value="SUR7/Rim9-like_fungi"/>
</dbReference>
<evidence type="ECO:0008006" key="5">
    <source>
        <dbReference type="Google" id="ProtNLM"/>
    </source>
</evidence>
<feature type="compositionally biased region" description="Low complexity" evidence="1">
    <location>
        <begin position="520"/>
        <end position="536"/>
    </location>
</feature>
<feature type="transmembrane region" description="Helical" evidence="2">
    <location>
        <begin position="20"/>
        <end position="42"/>
    </location>
</feature>
<feature type="region of interest" description="Disordered" evidence="1">
    <location>
        <begin position="470"/>
        <end position="536"/>
    </location>
</feature>
<evidence type="ECO:0000256" key="1">
    <source>
        <dbReference type="SAM" id="MobiDB-lite"/>
    </source>
</evidence>
<dbReference type="FunCoup" id="I2H3P1">
    <property type="interactions" value="1"/>
</dbReference>
<feature type="transmembrane region" description="Helical" evidence="2">
    <location>
        <begin position="103"/>
        <end position="129"/>
    </location>
</feature>
<dbReference type="eggNOG" id="ENOG502RYG1">
    <property type="taxonomic scope" value="Eukaryota"/>
</dbReference>
<dbReference type="InParanoid" id="I2H3P1"/>
<feature type="transmembrane region" description="Helical" evidence="2">
    <location>
        <begin position="135"/>
        <end position="160"/>
    </location>
</feature>
<gene>
    <name evidence="3" type="primary">TBLA0D04990</name>
    <name evidence="3" type="ORF">TBLA_0D04990</name>
</gene>
<organism evidence="3 4">
    <name type="scientific">Henningerozyma blattae (strain ATCC 34711 / CBS 6284 / DSM 70876 / NBRC 10599 / NRRL Y-10934 / UCD 77-7)</name>
    <name type="common">Yeast</name>
    <name type="synonym">Tetrapisispora blattae</name>
    <dbReference type="NCBI Taxonomy" id="1071380"/>
    <lineage>
        <taxon>Eukaryota</taxon>
        <taxon>Fungi</taxon>
        <taxon>Dikarya</taxon>
        <taxon>Ascomycota</taxon>
        <taxon>Saccharomycotina</taxon>
        <taxon>Saccharomycetes</taxon>
        <taxon>Saccharomycetales</taxon>
        <taxon>Saccharomycetaceae</taxon>
        <taxon>Henningerozyma</taxon>
    </lineage>
</organism>
<evidence type="ECO:0000256" key="2">
    <source>
        <dbReference type="SAM" id="Phobius"/>
    </source>
</evidence>
<feature type="compositionally biased region" description="Polar residues" evidence="1">
    <location>
        <begin position="567"/>
        <end position="577"/>
    </location>
</feature>
<keyword evidence="2" id="KW-0812">Transmembrane</keyword>
<dbReference type="KEGG" id="tbl:TBLA_0D04990"/>
<dbReference type="Pfam" id="PF06687">
    <property type="entry name" value="SUR7"/>
    <property type="match status" value="1"/>
</dbReference>
<keyword evidence="4" id="KW-1185">Reference proteome</keyword>
<sequence length="577" mass="66112">MDEQSAIQYRPRRRPFITSIIATLHFASACLFIIACVTAPVYHQIGLAKLDLVTYGVFGYCDFSDCSKTTAIVRGISAVQNDYNQSHNWHTKSSKSRDILGELLITTPIAAGLNFLTYLFISILSFFPFTLFSMVIIFFFNVISFLLSAFSCIVVFLLFYPHVTWCAWILIPAAVFPLICFPLMFFTYTKPARISTLPIESDDEDNDFTPKNPTVKTQIDYVHDGDFDNNSLTSKEKRLGYGYEITKLDSEYVNELYNNSTKSSFYEDEANEKFNNSNVTSKEDFVKTAATFSVIDDLNNKNKGNPQLDELRRFSIPSLVDSQIRNSNEKRRLSRQSSNMNDILGEVKKMEVVVDADEEEILPSNNQHNPSASSGLLESMVMKSVSGKNLLNHDDHANKFEAVSDSNSDFTSVSQREVNPNYYGPPQQPVPNHQQGNMNNNNNISHPQQYQNMVYSNNHNNRQGYAKNQQRFRPNNMPNNFNNNRNMHQQAPHPQYQQYNPMYNRQPQGRPGYQNRPNFNYRSQNNNQYPQNYNQRSMNQNLNPMPFGNVPPQFHKKPGNRRGNMPAPSSMNGNLFI</sequence>
<reference evidence="3 4" key="1">
    <citation type="journal article" date="2011" name="Proc. Natl. Acad. Sci. U.S.A.">
        <title>Evolutionary erosion of yeast sex chromosomes by mating-type switching accidents.</title>
        <authorList>
            <person name="Gordon J.L."/>
            <person name="Armisen D."/>
            <person name="Proux-Wera E."/>
            <person name="Oheigeartaigh S.S."/>
            <person name="Byrne K.P."/>
            <person name="Wolfe K.H."/>
        </authorList>
    </citation>
    <scope>NUCLEOTIDE SEQUENCE [LARGE SCALE GENOMIC DNA]</scope>
    <source>
        <strain evidence="4">ATCC 34711 / CBS 6284 / DSM 70876 / NBRC 10599 / NRRL Y-10934 / UCD 77-7</strain>
    </source>
</reference>
<dbReference type="GO" id="GO:0032153">
    <property type="term" value="C:cell division site"/>
    <property type="evidence" value="ECO:0007669"/>
    <property type="project" value="TreeGrafter"/>
</dbReference>
<feature type="compositionally biased region" description="Low complexity" evidence="1">
    <location>
        <begin position="470"/>
        <end position="499"/>
    </location>
</feature>
<dbReference type="InterPro" id="IPR051380">
    <property type="entry name" value="pH-response_reg_palI/RIM9"/>
</dbReference>
<dbReference type="PANTHER" id="PTHR28013">
    <property type="entry name" value="PROTEIN DCV1-RELATED"/>
    <property type="match status" value="1"/>
</dbReference>
<dbReference type="OrthoDB" id="2354757at2759"/>
<name>I2H3P1_HENB6</name>
<proteinExistence type="predicted"/>
<dbReference type="PANTHER" id="PTHR28013:SF8">
    <property type="entry name" value="AEL027WP"/>
    <property type="match status" value="1"/>
</dbReference>
<dbReference type="Proteomes" id="UP000002866">
    <property type="component" value="Chromosome 4"/>
</dbReference>
<dbReference type="GeneID" id="14496138"/>
<dbReference type="EMBL" id="HE806319">
    <property type="protein sequence ID" value="CCH60993.1"/>
    <property type="molecule type" value="Genomic_DNA"/>
</dbReference>
<accession>I2H3P1</accession>